<dbReference type="OrthoDB" id="9765721at2"/>
<keyword evidence="1" id="KW-0812">Transmembrane</keyword>
<feature type="transmembrane region" description="Helical" evidence="1">
    <location>
        <begin position="131"/>
        <end position="148"/>
    </location>
</feature>
<dbReference type="Proteomes" id="UP000006251">
    <property type="component" value="Unassembled WGS sequence"/>
</dbReference>
<protein>
    <recommendedName>
        <fullName evidence="4">DUF898 domain-containing protein</fullName>
    </recommendedName>
</protein>
<feature type="transmembrane region" description="Helical" evidence="1">
    <location>
        <begin position="288"/>
        <end position="310"/>
    </location>
</feature>
<sequence>MSDTNNPFSADSSPEFNYSYYTLDEMLEAYESIDKEAFPDRAEALRKLILLRQPAISSINHEKEEILSSGKIKFHGNGTEYFAIWIVNLLLSIVTLGIYSAWATVRTHRYFYSNTEIAGHRLSYLAEPMQILRGRIIAVLLLASYLIISNFSPIAGVIVILLIALLTPFIICLGVRFRMRMMAYRNVRFNFKMRFGRAFFIFLILPIMAIFTLYLAMPWVLKKIDEFLYENMEYGNKKFKPELAASEYYVAAIIASAIAIVGMLIIGISFATGVGIGGFDLESMSAGYIFTLFLLTLMYILIIVAATSYYKAHIRNHVYNNTKIEAVANFESNVKFVPLMLLNATNYLMLIFTLGLAIPWVKVRNARFYAEATNVNVLVGINHVVAQSGNQDSAVADEVIGAFDIDISIG</sequence>
<keyword evidence="1" id="KW-0472">Membrane</keyword>
<keyword evidence="1" id="KW-1133">Transmembrane helix</keyword>
<keyword evidence="3" id="KW-1185">Reference proteome</keyword>
<feature type="transmembrane region" description="Helical" evidence="1">
    <location>
        <begin position="248"/>
        <end position="276"/>
    </location>
</feature>
<reference evidence="3" key="1">
    <citation type="journal article" date="2014" name="Environ. Microbiol.">
        <title>Comparative genomics of the marine bacterial genus Glaciecola reveals the high degree of genomic diversity and genomic characteristic for cold adaptation.</title>
        <authorList>
            <person name="Qin Q.L."/>
            <person name="Xie B.B."/>
            <person name="Yu Y."/>
            <person name="Shu Y.L."/>
            <person name="Rong J.C."/>
            <person name="Zhang Y.J."/>
            <person name="Zhao D.L."/>
            <person name="Chen X.L."/>
            <person name="Zhang X.Y."/>
            <person name="Chen B."/>
            <person name="Zhou B.C."/>
            <person name="Zhang Y.Z."/>
        </authorList>
    </citation>
    <scope>NUCLEOTIDE SEQUENCE [LARGE SCALE GENOMIC DNA]</scope>
    <source>
        <strain evidence="3">ACAM 615</strain>
    </source>
</reference>
<dbReference type="RefSeq" id="WP_006009909.1">
    <property type="nucleotide sequence ID" value="NZ_BAEQ01000018.1"/>
</dbReference>
<dbReference type="Pfam" id="PF05987">
    <property type="entry name" value="DUF898"/>
    <property type="match status" value="1"/>
</dbReference>
<feature type="transmembrane region" description="Helical" evidence="1">
    <location>
        <begin position="339"/>
        <end position="361"/>
    </location>
</feature>
<organism evidence="2 3">
    <name type="scientific">Brumicola pallidula DSM 14239 = ACAM 615</name>
    <dbReference type="NCBI Taxonomy" id="1121922"/>
    <lineage>
        <taxon>Bacteria</taxon>
        <taxon>Pseudomonadati</taxon>
        <taxon>Pseudomonadota</taxon>
        <taxon>Gammaproteobacteria</taxon>
        <taxon>Alteromonadales</taxon>
        <taxon>Alteromonadaceae</taxon>
        <taxon>Brumicola</taxon>
    </lineage>
</organism>
<evidence type="ECO:0000313" key="3">
    <source>
        <dbReference type="Proteomes" id="UP000006251"/>
    </source>
</evidence>
<evidence type="ECO:0000256" key="1">
    <source>
        <dbReference type="SAM" id="Phobius"/>
    </source>
</evidence>
<proteinExistence type="predicted"/>
<dbReference type="EMBL" id="BAEQ01000018">
    <property type="protein sequence ID" value="GAC28041.1"/>
    <property type="molecule type" value="Genomic_DNA"/>
</dbReference>
<feature type="transmembrane region" description="Helical" evidence="1">
    <location>
        <begin position="154"/>
        <end position="177"/>
    </location>
</feature>
<feature type="transmembrane region" description="Helical" evidence="1">
    <location>
        <begin position="198"/>
        <end position="221"/>
    </location>
</feature>
<gene>
    <name evidence="2" type="ORF">GPAL_1163</name>
</gene>
<evidence type="ECO:0000313" key="2">
    <source>
        <dbReference type="EMBL" id="GAC28041.1"/>
    </source>
</evidence>
<accession>K6YVL7</accession>
<evidence type="ECO:0008006" key="4">
    <source>
        <dbReference type="Google" id="ProtNLM"/>
    </source>
</evidence>
<dbReference type="STRING" id="1121922.GCA_000428905_00003"/>
<name>K6YVL7_9ALTE</name>
<feature type="transmembrane region" description="Helical" evidence="1">
    <location>
        <begin position="82"/>
        <end position="102"/>
    </location>
</feature>
<dbReference type="InterPro" id="IPR010295">
    <property type="entry name" value="DUF898"/>
</dbReference>
<dbReference type="AlphaFoldDB" id="K6YVL7"/>
<comment type="caution">
    <text evidence="2">The sequence shown here is derived from an EMBL/GenBank/DDBJ whole genome shotgun (WGS) entry which is preliminary data.</text>
</comment>